<dbReference type="Gene3D" id="1.20.1600.10">
    <property type="entry name" value="Outer membrane efflux proteins (OEP)"/>
    <property type="match status" value="1"/>
</dbReference>
<evidence type="ECO:0000313" key="3">
    <source>
        <dbReference type="Proteomes" id="UP001432180"/>
    </source>
</evidence>
<proteinExistence type="inferred from homology"/>
<dbReference type="EMBL" id="CP121472">
    <property type="protein sequence ID" value="WPL19559.1"/>
    <property type="molecule type" value="Genomic_DNA"/>
</dbReference>
<dbReference type="Proteomes" id="UP001432180">
    <property type="component" value="Chromosome"/>
</dbReference>
<evidence type="ECO:0000313" key="2">
    <source>
        <dbReference type="EMBL" id="WPL19559.1"/>
    </source>
</evidence>
<dbReference type="Pfam" id="PF02321">
    <property type="entry name" value="OEP"/>
    <property type="match status" value="1"/>
</dbReference>
<dbReference type="InterPro" id="IPR010131">
    <property type="entry name" value="MdtP/NodT-like"/>
</dbReference>
<protein>
    <submittedName>
        <fullName evidence="2">Type I secretion outer membrane protein, TolC family</fullName>
    </submittedName>
</protein>
<dbReference type="RefSeq" id="WP_328985308.1">
    <property type="nucleotide sequence ID" value="NZ_CP121472.1"/>
</dbReference>
<dbReference type="InterPro" id="IPR003423">
    <property type="entry name" value="OMP_efflux"/>
</dbReference>
<dbReference type="PANTHER" id="PTHR30203:SF33">
    <property type="entry name" value="BLR4455 PROTEIN"/>
    <property type="match status" value="1"/>
</dbReference>
<name>A0ABZ0SGY2_9GAMM</name>
<keyword evidence="3" id="KW-1185">Reference proteome</keyword>
<dbReference type="SUPFAM" id="SSF56954">
    <property type="entry name" value="Outer membrane efflux proteins (OEP)"/>
    <property type="match status" value="1"/>
</dbReference>
<evidence type="ECO:0000256" key="1">
    <source>
        <dbReference type="ARBA" id="ARBA00007613"/>
    </source>
</evidence>
<comment type="similarity">
    <text evidence="1">Belongs to the outer membrane factor (OMF) (TC 1.B.17) family.</text>
</comment>
<accession>A0ABZ0SGY2</accession>
<sequence>MQVHSPKSHPETRAWRGALMRPRDVAWTWLFSALPRGLVAALVATNALAAGADIAAENRLPILPLSEQEYVTLALAENDSIRQRQMDRLISEQGRITAEAIFEPALQMDIARSYGFEENTTESAVQRFYETEYEYRDLDYSVGVKGMLPTGGDYRLYYQMEDLANSLQSDAVYGNENVAEAALEVTQPLFKNAGLKVNRAGIDIAYQEQGITADRLQKTRMTVAYQAHLAYATMQFALARLKLDEQMLEHERGRGEQIAKLFDEGRVSAAQVDLSRSVLRRRAAQVSAARRQLRRTASEARRLLIGAEQRQLTGVLPSETQLALIPMVSPNFSRLEQLINDRPEFKEAKKVLTQEDLRLEVARNQTLPDINLRFILGKTGLGDDVRSAHNKLDGPHEFWEVGLQVNVPLGGKSAKSQLAAARIKKQQALDTLRSLALLIHDEILVAHEELQQTTSEAKEYQQSVTALERVTRENQTRVEQGQMNQLDLISGQLDLLDARKMLVEKIYEQRRAALTLALAEGGILEWFDRYAASASSQASAR</sequence>
<dbReference type="PANTHER" id="PTHR30203">
    <property type="entry name" value="OUTER MEMBRANE CATION EFFLUX PROTEIN"/>
    <property type="match status" value="1"/>
</dbReference>
<reference evidence="2 3" key="1">
    <citation type="journal article" date="2023" name="Microorganisms">
        <title>Thiorhodovibrio frisius and Trv. litoralis spp. nov., Two Novel Members from a Clade of Fastidious Purple Sulfur Bacteria That Exhibit Unique Red-Shifted Light-Harvesting Capabilities.</title>
        <authorList>
            <person name="Methner A."/>
            <person name="Kuzyk S.B."/>
            <person name="Petersen J."/>
            <person name="Bauer S."/>
            <person name="Brinkmann H."/>
            <person name="Sichau K."/>
            <person name="Wanner G."/>
            <person name="Wolf J."/>
            <person name="Neumann-Schaal M."/>
            <person name="Henke P."/>
            <person name="Tank M."/>
            <person name="Sproer C."/>
            <person name="Bunk B."/>
            <person name="Overmann J."/>
        </authorList>
    </citation>
    <scope>NUCLEOTIDE SEQUENCE [LARGE SCALE GENOMIC DNA]</scope>
    <source>
        <strain evidence="2 3">DSM 6702</strain>
    </source>
</reference>
<organism evidence="2 3">
    <name type="scientific">Thiorhodovibrio winogradskyi</name>
    <dbReference type="NCBI Taxonomy" id="77007"/>
    <lineage>
        <taxon>Bacteria</taxon>
        <taxon>Pseudomonadati</taxon>
        <taxon>Pseudomonadota</taxon>
        <taxon>Gammaproteobacteria</taxon>
        <taxon>Chromatiales</taxon>
        <taxon>Chromatiaceae</taxon>
        <taxon>Thiorhodovibrio</taxon>
    </lineage>
</organism>
<gene>
    <name evidence="2" type="ORF">Thiowin_04696</name>
</gene>